<dbReference type="Pfam" id="PF02481">
    <property type="entry name" value="DNA_processg_A"/>
    <property type="match status" value="1"/>
</dbReference>
<dbReference type="NCBIfam" id="TIGR00732">
    <property type="entry name" value="dprA"/>
    <property type="match status" value="1"/>
</dbReference>
<dbReference type="AlphaFoldDB" id="A0A0K8MEU9"/>
<dbReference type="STRING" id="1629334.Cva_01724"/>
<gene>
    <name evidence="4" type="ORF">Cva_01724</name>
</gene>
<dbReference type="InterPro" id="IPR003488">
    <property type="entry name" value="DprA"/>
</dbReference>
<proteinExistence type="inferred from homology"/>
<dbReference type="Gene3D" id="1.10.10.10">
    <property type="entry name" value="Winged helix-like DNA-binding domain superfamily/Winged helix DNA-binding domain"/>
    <property type="match status" value="1"/>
</dbReference>
<accession>A0A0K8MEU9</accession>
<feature type="domain" description="DprA winged helix" evidence="3">
    <location>
        <begin position="321"/>
        <end position="372"/>
    </location>
</feature>
<dbReference type="PANTHER" id="PTHR43022">
    <property type="entry name" value="PROTEIN SMF"/>
    <property type="match status" value="1"/>
</dbReference>
<reference evidence="4 5" key="1">
    <citation type="submission" date="2015-03" db="EMBL/GenBank/DDBJ databases">
        <title>Caedibacter varicaedens, whole genome shotgun sequence.</title>
        <authorList>
            <person name="Suzuki H."/>
            <person name="Dapper A.L."/>
            <person name="Gibson A.K."/>
            <person name="Jackson C."/>
            <person name="Lee H."/>
            <person name="Pejaver V.R."/>
            <person name="Doak T."/>
            <person name="Lynch M."/>
        </authorList>
    </citation>
    <scope>NUCLEOTIDE SEQUENCE [LARGE SCALE GENOMIC DNA]</scope>
</reference>
<keyword evidence="5" id="KW-1185">Reference proteome</keyword>
<dbReference type="SUPFAM" id="SSF102405">
    <property type="entry name" value="MCP/YpsA-like"/>
    <property type="match status" value="1"/>
</dbReference>
<name>A0A0K8MEU9_9PROT</name>
<sequence length="381" mass="41446">MISLPKKIPVNSSDQTLISWLRLSRSENVGPVSFRQLLSLYSSAETALEALPEWAQRGGRRQALHICSISEAERELEALTKFGGQLLSLTDSAYPDILKNIHDPPPLVSVKGQIASLSKQGVGIVGARNASLNGKKLAQSYARELGKQGYNVVSGMARGIDTAAHEGSMLSGTIAVLAGGIDHIYPPENKNLYDEISDKGVLIAEAPFGTIPQASSFPRRNRLISGLSLGVVIVEAAMKSGSLITARFALEQGREVFAIPGSPLDPRCHGTNHLIRQGAALVQFTQDILQGLEKPFHPSYREQKENSPSFNEITSQEFNQTLHQARQVILENLSFTPIQVDELIRGCHFSHAIVTMVLLELELAGRLNRHAGHQVSLRGDT</sequence>
<dbReference type="InterPro" id="IPR036388">
    <property type="entry name" value="WH-like_DNA-bd_sf"/>
</dbReference>
<evidence type="ECO:0000313" key="5">
    <source>
        <dbReference type="Proteomes" id="UP000036771"/>
    </source>
</evidence>
<evidence type="ECO:0000313" key="4">
    <source>
        <dbReference type="EMBL" id="GAO99051.1"/>
    </source>
</evidence>
<dbReference type="Pfam" id="PF21102">
    <property type="entry name" value="DprA_N"/>
    <property type="match status" value="1"/>
</dbReference>
<evidence type="ECO:0000256" key="1">
    <source>
        <dbReference type="ARBA" id="ARBA00006525"/>
    </source>
</evidence>
<dbReference type="GO" id="GO:0009294">
    <property type="term" value="P:DNA-mediated transformation"/>
    <property type="evidence" value="ECO:0007669"/>
    <property type="project" value="InterPro"/>
</dbReference>
<dbReference type="InterPro" id="IPR041614">
    <property type="entry name" value="DprA_WH"/>
</dbReference>
<dbReference type="Gene3D" id="3.40.50.450">
    <property type="match status" value="1"/>
</dbReference>
<evidence type="ECO:0000259" key="2">
    <source>
        <dbReference type="Pfam" id="PF02481"/>
    </source>
</evidence>
<protein>
    <submittedName>
        <fullName evidence="4">Uncharacterized protein</fullName>
    </submittedName>
</protein>
<comment type="similarity">
    <text evidence="1">Belongs to the DprA/Smf family.</text>
</comment>
<evidence type="ECO:0000259" key="3">
    <source>
        <dbReference type="Pfam" id="PF17782"/>
    </source>
</evidence>
<dbReference type="Pfam" id="PF17782">
    <property type="entry name" value="WHD_DprA"/>
    <property type="match status" value="1"/>
</dbReference>
<dbReference type="InterPro" id="IPR057666">
    <property type="entry name" value="DrpA_SLOG"/>
</dbReference>
<dbReference type="PANTHER" id="PTHR43022:SF1">
    <property type="entry name" value="PROTEIN SMF"/>
    <property type="match status" value="1"/>
</dbReference>
<organism evidence="4 5">
    <name type="scientific">Caedimonas varicaedens</name>
    <dbReference type="NCBI Taxonomy" id="1629334"/>
    <lineage>
        <taxon>Bacteria</taxon>
        <taxon>Pseudomonadati</taxon>
        <taxon>Pseudomonadota</taxon>
        <taxon>Alphaproteobacteria</taxon>
        <taxon>Holosporales</taxon>
        <taxon>Caedimonadaceae</taxon>
        <taxon>Caedimonas</taxon>
    </lineage>
</organism>
<feature type="domain" description="Smf/DprA SLOG" evidence="2">
    <location>
        <begin position="86"/>
        <end position="292"/>
    </location>
</feature>
<comment type="caution">
    <text evidence="4">The sequence shown here is derived from an EMBL/GenBank/DDBJ whole genome shotgun (WGS) entry which is preliminary data.</text>
</comment>
<dbReference type="Proteomes" id="UP000036771">
    <property type="component" value="Unassembled WGS sequence"/>
</dbReference>
<dbReference type="EMBL" id="BBVC01000120">
    <property type="protein sequence ID" value="GAO99051.1"/>
    <property type="molecule type" value="Genomic_DNA"/>
</dbReference>